<evidence type="ECO:0000313" key="2">
    <source>
        <dbReference type="EMBL" id="GAA4441437.1"/>
    </source>
</evidence>
<evidence type="ECO:0000256" key="1">
    <source>
        <dbReference type="SAM" id="SignalP"/>
    </source>
</evidence>
<proteinExistence type="predicted"/>
<protein>
    <recommendedName>
        <fullName evidence="4">Alpha/beta hydrolase</fullName>
    </recommendedName>
</protein>
<sequence length="296" mass="32927">MALKLLTLVFLAFFCFSAKGQETREIYFKVPLNDCDTRHFPRGQNNAPVEDFAILKLPATYSANGEPTRLVYMAHGAGGGVSANEWFLNQFDLQRTLLENGYAVFDVNGGGVENFGGPLVVSSAFKAYQYIVQNFNVYPRIIVGGFSMGGLSSTNFVYRHSAIVLGHVMYSPVLDLYGQAWKNPWLKSTRQAMAAVYQFGNVSEFDSCAVNGFNPIDEYTVNSTRGPLKPYPVPVKIWHGARDPVVTVPTSRRFFEAVKRGGGDIELVEIDSDDHALSCGNESMNKELLLYIKRFK</sequence>
<evidence type="ECO:0000313" key="3">
    <source>
        <dbReference type="Proteomes" id="UP001501508"/>
    </source>
</evidence>
<dbReference type="InterPro" id="IPR029058">
    <property type="entry name" value="AB_hydrolase_fold"/>
</dbReference>
<feature type="signal peptide" evidence="1">
    <location>
        <begin position="1"/>
        <end position="20"/>
    </location>
</feature>
<dbReference type="EMBL" id="BAABEY010000025">
    <property type="protein sequence ID" value="GAA4441437.1"/>
    <property type="molecule type" value="Genomic_DNA"/>
</dbReference>
<keyword evidence="1" id="KW-0732">Signal</keyword>
<dbReference type="RefSeq" id="WP_345029924.1">
    <property type="nucleotide sequence ID" value="NZ_BAABEY010000025.1"/>
</dbReference>
<comment type="caution">
    <text evidence="2">The sequence shown here is derived from an EMBL/GenBank/DDBJ whole genome shotgun (WGS) entry which is preliminary data.</text>
</comment>
<reference evidence="3" key="1">
    <citation type="journal article" date="2019" name="Int. J. Syst. Evol. Microbiol.">
        <title>The Global Catalogue of Microorganisms (GCM) 10K type strain sequencing project: providing services to taxonomists for standard genome sequencing and annotation.</title>
        <authorList>
            <consortium name="The Broad Institute Genomics Platform"/>
            <consortium name="The Broad Institute Genome Sequencing Center for Infectious Disease"/>
            <person name="Wu L."/>
            <person name="Ma J."/>
        </authorList>
    </citation>
    <scope>NUCLEOTIDE SEQUENCE [LARGE SCALE GENOMIC DNA]</scope>
    <source>
        <strain evidence="3">JCM 31920</strain>
    </source>
</reference>
<accession>A0ABP8M0L8</accession>
<gene>
    <name evidence="2" type="ORF">GCM10023091_26700</name>
</gene>
<dbReference type="Gene3D" id="3.40.50.1820">
    <property type="entry name" value="alpha/beta hydrolase"/>
    <property type="match status" value="1"/>
</dbReference>
<keyword evidence="3" id="KW-1185">Reference proteome</keyword>
<evidence type="ECO:0008006" key="4">
    <source>
        <dbReference type="Google" id="ProtNLM"/>
    </source>
</evidence>
<feature type="chain" id="PRO_5046024209" description="Alpha/beta hydrolase" evidence="1">
    <location>
        <begin position="21"/>
        <end position="296"/>
    </location>
</feature>
<dbReference type="SUPFAM" id="SSF53474">
    <property type="entry name" value="alpha/beta-Hydrolases"/>
    <property type="match status" value="1"/>
</dbReference>
<dbReference type="Proteomes" id="UP001501508">
    <property type="component" value="Unassembled WGS sequence"/>
</dbReference>
<organism evidence="2 3">
    <name type="scientific">Ravibacter arvi</name>
    <dbReference type="NCBI Taxonomy" id="2051041"/>
    <lineage>
        <taxon>Bacteria</taxon>
        <taxon>Pseudomonadati</taxon>
        <taxon>Bacteroidota</taxon>
        <taxon>Cytophagia</taxon>
        <taxon>Cytophagales</taxon>
        <taxon>Spirosomataceae</taxon>
        <taxon>Ravibacter</taxon>
    </lineage>
</organism>
<name>A0ABP8M0L8_9BACT</name>